<dbReference type="Pfam" id="PF25973">
    <property type="entry name" value="BSH_CzcB"/>
    <property type="match status" value="1"/>
</dbReference>
<protein>
    <submittedName>
        <fullName evidence="7">RND transporter</fullName>
    </submittedName>
</protein>
<dbReference type="FunFam" id="2.40.30.170:FF:000010">
    <property type="entry name" value="Efflux RND transporter periplasmic adaptor subunit"/>
    <property type="match status" value="1"/>
</dbReference>
<dbReference type="GO" id="GO:0060003">
    <property type="term" value="P:copper ion export"/>
    <property type="evidence" value="ECO:0007669"/>
    <property type="project" value="TreeGrafter"/>
</dbReference>
<dbReference type="GO" id="GO:0022857">
    <property type="term" value="F:transmembrane transporter activity"/>
    <property type="evidence" value="ECO:0007669"/>
    <property type="project" value="InterPro"/>
</dbReference>
<dbReference type="Proteomes" id="UP000278334">
    <property type="component" value="Chromosome"/>
</dbReference>
<evidence type="ECO:0000259" key="5">
    <source>
        <dbReference type="Pfam" id="PF25954"/>
    </source>
</evidence>
<evidence type="ECO:0000256" key="1">
    <source>
        <dbReference type="ARBA" id="ARBA00009477"/>
    </source>
</evidence>
<dbReference type="InterPro" id="IPR006143">
    <property type="entry name" value="RND_pump_MFP"/>
</dbReference>
<evidence type="ECO:0000259" key="6">
    <source>
        <dbReference type="Pfam" id="PF25973"/>
    </source>
</evidence>
<dbReference type="NCBIfam" id="TIGR01730">
    <property type="entry name" value="RND_mfp"/>
    <property type="match status" value="1"/>
</dbReference>
<comment type="similarity">
    <text evidence="1">Belongs to the membrane fusion protein (MFP) (TC 8.A.1) family.</text>
</comment>
<evidence type="ECO:0000313" key="8">
    <source>
        <dbReference type="Proteomes" id="UP000278334"/>
    </source>
</evidence>
<name>A0A3G3IKW5_9GAMM</name>
<reference evidence="7 8" key="1">
    <citation type="submission" date="2017-11" db="EMBL/GenBank/DDBJ databases">
        <title>Genome sequence of the bacterial symbiont EPR9N from a vent mussel Bathymodiolus thermophilus.</title>
        <authorList>
            <person name="Won Y.-J."/>
        </authorList>
    </citation>
    <scope>NUCLEOTIDE SEQUENCE [LARGE SCALE GENOMIC DNA]</scope>
    <source>
        <strain evidence="7 8">EPR9N</strain>
    </source>
</reference>
<feature type="domain" description="CzcB-like barrel-sandwich hybrid" evidence="6">
    <location>
        <begin position="87"/>
        <end position="221"/>
    </location>
</feature>
<evidence type="ECO:0000256" key="4">
    <source>
        <dbReference type="SAM" id="SignalP"/>
    </source>
</evidence>
<sequence precursor="true">MRTILLTWVLSILMPISIFAQTQVHQDEEEKQEEMQKESTHEEGSVDISIESMKVAGIVVKPLALQNLKNELSVPAEVKLNAYLSSKVASRISAQVVSREAKLGDFVKQGQALVTLSSVAMAQAVGEFLLASEEWHRVQKLGESTVSSKRYNQARIAYISVRGKIMAYGMNDLQIEALKNSKTPKILDRFRLLAPKKGVIVSDDFIEGELIEPGQVLFDIVNESVLWIEAQLSPKQALLVEVGANVRIYASDDGYLQGKVVQKHHLLDEKTRTIGVRIQVSNEQDKLHPGMYVDVRIQTQQGKQYLALPTESLLRSADGDWVVFVEQDEVGEFKPIEVEVVKTINDHTVIKGLKIGARVVVKGAFFVQSELAKSGFSVHNH</sequence>
<dbReference type="EMBL" id="CP024634">
    <property type="protein sequence ID" value="AYQ56369.1"/>
    <property type="molecule type" value="Genomic_DNA"/>
</dbReference>
<feature type="signal peptide" evidence="4">
    <location>
        <begin position="1"/>
        <end position="20"/>
    </location>
</feature>
<dbReference type="SUPFAM" id="SSF111369">
    <property type="entry name" value="HlyD-like secretion proteins"/>
    <property type="match status" value="1"/>
</dbReference>
<keyword evidence="2" id="KW-0813">Transport</keyword>
<organism evidence="7 8">
    <name type="scientific">Bathymodiolus thermophilus thioautotrophic gill symbiont</name>
    <dbReference type="NCBI Taxonomy" id="2360"/>
    <lineage>
        <taxon>Bacteria</taxon>
        <taxon>Pseudomonadati</taxon>
        <taxon>Pseudomonadota</taxon>
        <taxon>Gammaproteobacteria</taxon>
        <taxon>sulfur-oxidizing symbionts</taxon>
    </lineage>
</organism>
<feature type="region of interest" description="Disordered" evidence="3">
    <location>
        <begin position="25"/>
        <end position="45"/>
    </location>
</feature>
<gene>
    <name evidence="7" type="ORF">MS2017_0635</name>
</gene>
<proteinExistence type="inferred from homology"/>
<feature type="chain" id="PRO_5018142173" evidence="4">
    <location>
        <begin position="21"/>
        <end position="381"/>
    </location>
</feature>
<evidence type="ECO:0000256" key="2">
    <source>
        <dbReference type="ARBA" id="ARBA00022448"/>
    </source>
</evidence>
<dbReference type="Gene3D" id="2.40.50.100">
    <property type="match status" value="1"/>
</dbReference>
<dbReference type="KEGG" id="bthg:MS2017_0635"/>
<feature type="domain" description="CusB-like beta-barrel" evidence="5">
    <location>
        <begin position="226"/>
        <end position="300"/>
    </location>
</feature>
<dbReference type="InterPro" id="IPR058792">
    <property type="entry name" value="Beta-barrel_RND_2"/>
</dbReference>
<evidence type="ECO:0000256" key="3">
    <source>
        <dbReference type="SAM" id="MobiDB-lite"/>
    </source>
</evidence>
<dbReference type="GO" id="GO:0015679">
    <property type="term" value="P:plasma membrane copper ion transport"/>
    <property type="evidence" value="ECO:0007669"/>
    <property type="project" value="TreeGrafter"/>
</dbReference>
<dbReference type="Pfam" id="PF25954">
    <property type="entry name" value="Beta-barrel_RND_2"/>
    <property type="match status" value="1"/>
</dbReference>
<accession>A0A3G3IKW5</accession>
<feature type="compositionally biased region" description="Basic and acidic residues" evidence="3">
    <location>
        <begin position="25"/>
        <end position="44"/>
    </location>
</feature>
<dbReference type="Gene3D" id="2.40.420.20">
    <property type="match status" value="1"/>
</dbReference>
<dbReference type="AlphaFoldDB" id="A0A3G3IKW5"/>
<dbReference type="PANTHER" id="PTHR30097:SF4">
    <property type="entry name" value="SLR6042 PROTEIN"/>
    <property type="match status" value="1"/>
</dbReference>
<dbReference type="InterPro" id="IPR058647">
    <property type="entry name" value="BSH_CzcB-like"/>
</dbReference>
<dbReference type="InterPro" id="IPR051909">
    <property type="entry name" value="MFP_Cation_Efflux"/>
</dbReference>
<dbReference type="RefSeq" id="WP_241156952.1">
    <property type="nucleotide sequence ID" value="NZ_CP024634.1"/>
</dbReference>
<keyword evidence="4" id="KW-0732">Signal</keyword>
<dbReference type="Gene3D" id="2.40.30.170">
    <property type="match status" value="1"/>
</dbReference>
<evidence type="ECO:0000313" key="7">
    <source>
        <dbReference type="EMBL" id="AYQ56369.1"/>
    </source>
</evidence>
<dbReference type="GO" id="GO:0016020">
    <property type="term" value="C:membrane"/>
    <property type="evidence" value="ECO:0007669"/>
    <property type="project" value="InterPro"/>
</dbReference>
<dbReference type="GO" id="GO:0030313">
    <property type="term" value="C:cell envelope"/>
    <property type="evidence" value="ECO:0007669"/>
    <property type="project" value="TreeGrafter"/>
</dbReference>
<dbReference type="PANTHER" id="PTHR30097">
    <property type="entry name" value="CATION EFFLUX SYSTEM PROTEIN CUSB"/>
    <property type="match status" value="1"/>
</dbReference>